<accession>A0ABN1NI73</accession>
<evidence type="ECO:0000256" key="2">
    <source>
        <dbReference type="SAM" id="Phobius"/>
    </source>
</evidence>
<feature type="transmembrane region" description="Helical" evidence="2">
    <location>
        <begin position="164"/>
        <end position="184"/>
    </location>
</feature>
<gene>
    <name evidence="3" type="ORF">GCM10009559_77900</name>
</gene>
<dbReference type="EMBL" id="BAAAHP010000328">
    <property type="protein sequence ID" value="GAA0908566.1"/>
    <property type="molecule type" value="Genomic_DNA"/>
</dbReference>
<keyword evidence="2" id="KW-0472">Membrane</keyword>
<feature type="transmembrane region" description="Helical" evidence="2">
    <location>
        <begin position="106"/>
        <end position="130"/>
    </location>
</feature>
<reference evidence="3 4" key="1">
    <citation type="journal article" date="2019" name="Int. J. Syst. Evol. Microbiol.">
        <title>The Global Catalogue of Microorganisms (GCM) 10K type strain sequencing project: providing services to taxonomists for standard genome sequencing and annotation.</title>
        <authorList>
            <consortium name="The Broad Institute Genomics Platform"/>
            <consortium name="The Broad Institute Genome Sequencing Center for Infectious Disease"/>
            <person name="Wu L."/>
            <person name="Ma J."/>
        </authorList>
    </citation>
    <scope>NUCLEOTIDE SEQUENCE [LARGE SCALE GENOMIC DNA]</scope>
    <source>
        <strain evidence="3 4">JCM 11117</strain>
    </source>
</reference>
<keyword evidence="2" id="KW-1133">Transmembrane helix</keyword>
<proteinExistence type="predicted"/>
<dbReference type="Proteomes" id="UP001499967">
    <property type="component" value="Unassembled WGS sequence"/>
</dbReference>
<sequence>MTAPHQSRRESAFPERPLPHEPHQPPQQPTRPPVAPGQHLRPWPLNPEQQPQHAYPEQPYHQPGQPEPQSGRHAAEEELRRARAQGTAPGAPDTGSIPIFVPRQRFVGLAVTALILGIVGLVGGVVGALVGTSVAALQYLTIGLAALGAVLGVIAILGTRKVLAALGTVLCVGAVVVALTAQVAEVPEGEARLGGTDDAMQDVALQDCTVVREGAEARAEATLEISNRTDQRQSYNITVTVNDKGGPRVGEIHAIATTVEPGQTMVLSGAQASGTVSGRAQAGPADCRVSDVNRLELG</sequence>
<comment type="caution">
    <text evidence="3">The sequence shown here is derived from an EMBL/GenBank/DDBJ whole genome shotgun (WGS) entry which is preliminary data.</text>
</comment>
<keyword evidence="2" id="KW-0812">Transmembrane</keyword>
<evidence type="ECO:0000256" key="1">
    <source>
        <dbReference type="SAM" id="MobiDB-lite"/>
    </source>
</evidence>
<dbReference type="RefSeq" id="WP_343946904.1">
    <property type="nucleotide sequence ID" value="NZ_BAAAHP010000328.1"/>
</dbReference>
<feature type="region of interest" description="Disordered" evidence="1">
    <location>
        <begin position="1"/>
        <end position="96"/>
    </location>
</feature>
<evidence type="ECO:0000313" key="3">
    <source>
        <dbReference type="EMBL" id="GAA0908566.1"/>
    </source>
</evidence>
<keyword evidence="4" id="KW-1185">Reference proteome</keyword>
<organism evidence="3 4">
    <name type="scientific">Pseudonocardia zijingensis</name>
    <dbReference type="NCBI Taxonomy" id="153376"/>
    <lineage>
        <taxon>Bacteria</taxon>
        <taxon>Bacillati</taxon>
        <taxon>Actinomycetota</taxon>
        <taxon>Actinomycetes</taxon>
        <taxon>Pseudonocardiales</taxon>
        <taxon>Pseudonocardiaceae</taxon>
        <taxon>Pseudonocardia</taxon>
    </lineage>
</organism>
<feature type="compositionally biased region" description="Pro residues" evidence="1">
    <location>
        <begin position="24"/>
        <end position="35"/>
    </location>
</feature>
<evidence type="ECO:0008006" key="5">
    <source>
        <dbReference type="Google" id="ProtNLM"/>
    </source>
</evidence>
<feature type="compositionally biased region" description="Basic and acidic residues" evidence="1">
    <location>
        <begin position="7"/>
        <end position="23"/>
    </location>
</feature>
<evidence type="ECO:0000313" key="4">
    <source>
        <dbReference type="Proteomes" id="UP001499967"/>
    </source>
</evidence>
<name>A0ABN1NI73_9PSEU</name>
<feature type="transmembrane region" description="Helical" evidence="2">
    <location>
        <begin position="136"/>
        <end position="157"/>
    </location>
</feature>
<protein>
    <recommendedName>
        <fullName evidence="5">MmpS family membrane protein</fullName>
    </recommendedName>
</protein>